<comment type="caution">
    <text evidence="6">The sequence shown here is derived from an EMBL/GenBank/DDBJ whole genome shotgun (WGS) entry which is preliminary data.</text>
</comment>
<organism evidence="6 7">
    <name type="scientific">Coniophora puteana (strain RWD-64-598)</name>
    <name type="common">Brown rot fungus</name>
    <dbReference type="NCBI Taxonomy" id="741705"/>
    <lineage>
        <taxon>Eukaryota</taxon>
        <taxon>Fungi</taxon>
        <taxon>Dikarya</taxon>
        <taxon>Basidiomycota</taxon>
        <taxon>Agaricomycotina</taxon>
        <taxon>Agaricomycetes</taxon>
        <taxon>Agaricomycetidae</taxon>
        <taxon>Boletales</taxon>
        <taxon>Coniophorineae</taxon>
        <taxon>Coniophoraceae</taxon>
        <taxon>Coniophora</taxon>
    </lineage>
</organism>
<dbReference type="Pfam" id="PF04828">
    <property type="entry name" value="GFA"/>
    <property type="match status" value="1"/>
</dbReference>
<keyword evidence="4" id="KW-0456">Lyase</keyword>
<dbReference type="PANTHER" id="PTHR33337">
    <property type="entry name" value="GFA DOMAIN-CONTAINING PROTEIN"/>
    <property type="match status" value="1"/>
</dbReference>
<dbReference type="KEGG" id="cput:CONPUDRAFT_147234"/>
<evidence type="ECO:0000256" key="3">
    <source>
        <dbReference type="ARBA" id="ARBA00022833"/>
    </source>
</evidence>
<dbReference type="AlphaFoldDB" id="A0A5M3M9D1"/>
<keyword evidence="2" id="KW-0479">Metal-binding</keyword>
<dbReference type="RefSeq" id="XP_007774397.1">
    <property type="nucleotide sequence ID" value="XM_007776207.1"/>
</dbReference>
<dbReference type="GO" id="GO:0046872">
    <property type="term" value="F:metal ion binding"/>
    <property type="evidence" value="ECO:0007669"/>
    <property type="project" value="UniProtKB-KW"/>
</dbReference>
<accession>A0A5M3M9D1</accession>
<evidence type="ECO:0000256" key="1">
    <source>
        <dbReference type="ARBA" id="ARBA00005495"/>
    </source>
</evidence>
<dbReference type="PANTHER" id="PTHR33337:SF40">
    <property type="entry name" value="CENP-V_GFA DOMAIN-CONTAINING PROTEIN-RELATED"/>
    <property type="match status" value="1"/>
</dbReference>
<dbReference type="Proteomes" id="UP000053558">
    <property type="component" value="Unassembled WGS sequence"/>
</dbReference>
<dbReference type="OrthoDB" id="9985472at2759"/>
<dbReference type="InterPro" id="IPR011057">
    <property type="entry name" value="Mss4-like_sf"/>
</dbReference>
<evidence type="ECO:0000256" key="4">
    <source>
        <dbReference type="ARBA" id="ARBA00023239"/>
    </source>
</evidence>
<dbReference type="Gene3D" id="3.90.1590.10">
    <property type="entry name" value="glutathione-dependent formaldehyde- activating enzyme (gfa)"/>
    <property type="match status" value="1"/>
</dbReference>
<gene>
    <name evidence="6" type="ORF">CONPUDRAFT_147234</name>
</gene>
<keyword evidence="3" id="KW-0862">Zinc</keyword>
<proteinExistence type="inferred from homology"/>
<evidence type="ECO:0000313" key="7">
    <source>
        <dbReference type="Proteomes" id="UP000053558"/>
    </source>
</evidence>
<comment type="similarity">
    <text evidence="1">Belongs to the Gfa family.</text>
</comment>
<dbReference type="PROSITE" id="PS51891">
    <property type="entry name" value="CENP_V_GFA"/>
    <property type="match status" value="1"/>
</dbReference>
<sequence length="1012" mass="111710">MSTHKGSCLCQAVQYEITLPGKGEQQLYSVCHCKNCQKGGGSPFTANFLLPAKNMKLTKGVEGTDIESYPMTQTTIGTPMVRYFCFTCGSTLYGKSSANDAVVIIQSGSLDDPIDADVQPTQEIFSMDSREWLKPLEGTRQVKKWFEFYRPAGCHGIPSFHRELEEHDQMEEGVIAAEDELNVTIRRVFEAPEPQLTSNLTNFFEQARVLPVDHNHVLYTLTVLMKIVPATQIATENPAADPLGCCSEWPSSVEASVRTGMIETMVAIISAPWDEEVHTDLLKLVKGYMAKAHAWQILINVSGSGNIQERRTALDKQLGAGIIQLCLTTLYHRVLLLSRSVSQLLCQLSSESFLPEMLSPRDAGIVISSLCTFALQDSDGYADQLIDPTKKWQWSPSGLNVDDPWAKNDESRRLMAKRLFGDAQVLALDSVRGLLCLDRSWSPRRFLEIIDQTPTLLDLLMDCTILELPSALPSNGTVLAGPCHNTIACEALCALFRWPLDTIPGVMTSPDRSFGGGDTRTLIQLLRSFTSQAKWADRLIDTWISSGSWCEDSEEFKCSFAAAESLYSDTQSPFSKEIIEDFFEGSGRSRISLLRLITTLTHFADAAGVKNVDIYSLLGVAYQASLKISRELNRTQSICDWPAWLTSVTDSSSYCDPFHVAPERVLGPTAFARLLVVLAQRNALNSIQLLQKSPDGLSPTTSLAQIQQMTHPDIIRRFLHISVYRIKGYMEEAMFGQQGPPHSSVIFYGAAELAAAIVAFVNLTGDVHTQVTYRARYTLVAALGNLSKVALQMKQYKRAYSWALAAIDLDKKSDTVDKVDADLVKAYHRLARDAKKALDLHTNSGTGCANLHPGFYAKLYVKVTAMLVYISCMSEGITGTSETVDGGSPRDEVDEKHGRSTAWSVYSMVGLQHGRGVLATETSIHFSIVHIVLENGHSLGDGSSEQSINYLHPTASRDRRFNYHVHNNKTHIGDEEPSNSNQSALLVVPIWLPGALCCVYCNISTDVLMVAP</sequence>
<feature type="domain" description="CENP-V/GFA" evidence="5">
    <location>
        <begin position="4"/>
        <end position="133"/>
    </location>
</feature>
<reference evidence="7" key="1">
    <citation type="journal article" date="2012" name="Science">
        <title>The Paleozoic origin of enzymatic lignin decomposition reconstructed from 31 fungal genomes.</title>
        <authorList>
            <person name="Floudas D."/>
            <person name="Binder M."/>
            <person name="Riley R."/>
            <person name="Barry K."/>
            <person name="Blanchette R.A."/>
            <person name="Henrissat B."/>
            <person name="Martinez A.T."/>
            <person name="Otillar R."/>
            <person name="Spatafora J.W."/>
            <person name="Yadav J.S."/>
            <person name="Aerts A."/>
            <person name="Benoit I."/>
            <person name="Boyd A."/>
            <person name="Carlson A."/>
            <person name="Copeland A."/>
            <person name="Coutinho P.M."/>
            <person name="de Vries R.P."/>
            <person name="Ferreira P."/>
            <person name="Findley K."/>
            <person name="Foster B."/>
            <person name="Gaskell J."/>
            <person name="Glotzer D."/>
            <person name="Gorecki P."/>
            <person name="Heitman J."/>
            <person name="Hesse C."/>
            <person name="Hori C."/>
            <person name="Igarashi K."/>
            <person name="Jurgens J.A."/>
            <person name="Kallen N."/>
            <person name="Kersten P."/>
            <person name="Kohler A."/>
            <person name="Kuees U."/>
            <person name="Kumar T.K.A."/>
            <person name="Kuo A."/>
            <person name="LaButti K."/>
            <person name="Larrondo L.F."/>
            <person name="Lindquist E."/>
            <person name="Ling A."/>
            <person name="Lombard V."/>
            <person name="Lucas S."/>
            <person name="Lundell T."/>
            <person name="Martin R."/>
            <person name="McLaughlin D.J."/>
            <person name="Morgenstern I."/>
            <person name="Morin E."/>
            <person name="Murat C."/>
            <person name="Nagy L.G."/>
            <person name="Nolan M."/>
            <person name="Ohm R.A."/>
            <person name="Patyshakuliyeva A."/>
            <person name="Rokas A."/>
            <person name="Ruiz-Duenas F.J."/>
            <person name="Sabat G."/>
            <person name="Salamov A."/>
            <person name="Samejima M."/>
            <person name="Schmutz J."/>
            <person name="Slot J.C."/>
            <person name="St John F."/>
            <person name="Stenlid J."/>
            <person name="Sun H."/>
            <person name="Sun S."/>
            <person name="Syed K."/>
            <person name="Tsang A."/>
            <person name="Wiebenga A."/>
            <person name="Young D."/>
            <person name="Pisabarro A."/>
            <person name="Eastwood D.C."/>
            <person name="Martin F."/>
            <person name="Cullen D."/>
            <person name="Grigoriev I.V."/>
            <person name="Hibbett D.S."/>
        </authorList>
    </citation>
    <scope>NUCLEOTIDE SEQUENCE [LARGE SCALE GENOMIC DNA]</scope>
    <source>
        <strain evidence="7">RWD-64-598 SS2</strain>
    </source>
</reference>
<dbReference type="GeneID" id="19202302"/>
<keyword evidence="7" id="KW-1185">Reference proteome</keyword>
<dbReference type="EMBL" id="JH711588">
    <property type="protein sequence ID" value="EIW75713.1"/>
    <property type="molecule type" value="Genomic_DNA"/>
</dbReference>
<dbReference type="GO" id="GO:0016846">
    <property type="term" value="F:carbon-sulfur lyase activity"/>
    <property type="evidence" value="ECO:0007669"/>
    <property type="project" value="InterPro"/>
</dbReference>
<evidence type="ECO:0000256" key="2">
    <source>
        <dbReference type="ARBA" id="ARBA00022723"/>
    </source>
</evidence>
<evidence type="ECO:0000259" key="5">
    <source>
        <dbReference type="PROSITE" id="PS51891"/>
    </source>
</evidence>
<evidence type="ECO:0000313" key="6">
    <source>
        <dbReference type="EMBL" id="EIW75713.1"/>
    </source>
</evidence>
<protein>
    <recommendedName>
        <fullName evidence="5">CENP-V/GFA domain-containing protein</fullName>
    </recommendedName>
</protein>
<dbReference type="SUPFAM" id="SSF51316">
    <property type="entry name" value="Mss4-like"/>
    <property type="match status" value="1"/>
</dbReference>
<dbReference type="InterPro" id="IPR006913">
    <property type="entry name" value="CENP-V/GFA"/>
</dbReference>
<name>A0A5M3M9D1_CONPW</name>